<feature type="compositionally biased region" description="Basic and acidic residues" evidence="9">
    <location>
        <begin position="216"/>
        <end position="230"/>
    </location>
</feature>
<accession>A0A7S0RSN6</accession>
<keyword evidence="4" id="KW-0479">Metal-binding</keyword>
<evidence type="ECO:0000256" key="3">
    <source>
        <dbReference type="ARBA" id="ARBA00022679"/>
    </source>
</evidence>
<feature type="region of interest" description="Disordered" evidence="9">
    <location>
        <begin position="1"/>
        <end position="67"/>
    </location>
</feature>
<dbReference type="Pfam" id="PF13639">
    <property type="entry name" value="zf-RING_2"/>
    <property type="match status" value="1"/>
</dbReference>
<dbReference type="PANTHER" id="PTHR22937:SF65">
    <property type="entry name" value="E3 UBIQUITIN-PROTEIN LIGASE ARK2C"/>
    <property type="match status" value="1"/>
</dbReference>
<name>A0A7S0RSN6_9CHLO</name>
<keyword evidence="7" id="KW-0862">Zinc</keyword>
<dbReference type="PANTHER" id="PTHR22937">
    <property type="entry name" value="E3 UBIQUITIN-PROTEIN LIGASE RNF165"/>
    <property type="match status" value="1"/>
</dbReference>
<keyword evidence="6" id="KW-0833">Ubl conjugation pathway</keyword>
<evidence type="ECO:0000256" key="1">
    <source>
        <dbReference type="ARBA" id="ARBA00000900"/>
    </source>
</evidence>
<evidence type="ECO:0000256" key="8">
    <source>
        <dbReference type="PROSITE-ProRule" id="PRU00175"/>
    </source>
</evidence>
<evidence type="ECO:0000259" key="10">
    <source>
        <dbReference type="PROSITE" id="PS50089"/>
    </source>
</evidence>
<dbReference type="EMBL" id="HBFA01035306">
    <property type="protein sequence ID" value="CAD8686414.1"/>
    <property type="molecule type" value="Transcribed_RNA"/>
</dbReference>
<organism evidence="11">
    <name type="scientific">Pyramimonas obovata</name>
    <dbReference type="NCBI Taxonomy" id="1411642"/>
    <lineage>
        <taxon>Eukaryota</taxon>
        <taxon>Viridiplantae</taxon>
        <taxon>Chlorophyta</taxon>
        <taxon>Pyramimonadophyceae</taxon>
        <taxon>Pyramimonadales</taxon>
        <taxon>Pyramimonadaceae</taxon>
        <taxon>Pyramimonas</taxon>
        <taxon>Pyramimonas incertae sedis</taxon>
    </lineage>
</organism>
<dbReference type="SUPFAM" id="SSF57850">
    <property type="entry name" value="RING/U-box"/>
    <property type="match status" value="1"/>
</dbReference>
<keyword evidence="5 8" id="KW-0863">Zinc-finger</keyword>
<gene>
    <name evidence="11" type="ORF">POBO1169_LOCUS17690</name>
</gene>
<sequence>MAEGRRTGASGIGPSENPVDTSGDEEFARRLQREEEEAAISLRESRQRDQPSTEEERNAERERIEELDRQCAADLEFARRLQEEEEQQLRAARRAASEMDPLAHLFGRNIFMRRLDPGGQDTGTTTGETESNVANNTGRRGRHLPPFGSFLAHMQRAARAGRRNQDRRPDGRAEDGEGGTGGVQVLTGEEFTRLLQRMLASELLQEEQALTGEAGSAREEGQERPRDRLGESGLGQLIAQILLQGMGDAPGGMTYEQLIALQERMGGAVNRSATAEQIEQLPVHCHASTTTDGEDPPCCSVCLEDFADGERIRTLPCDHTFHAPCIDMWLGQNRACPICKRDIC</sequence>
<evidence type="ECO:0000256" key="2">
    <source>
        <dbReference type="ARBA" id="ARBA00012483"/>
    </source>
</evidence>
<dbReference type="Gene3D" id="3.30.40.10">
    <property type="entry name" value="Zinc/RING finger domain, C3HC4 (zinc finger)"/>
    <property type="match status" value="1"/>
</dbReference>
<feature type="compositionally biased region" description="Basic and acidic residues" evidence="9">
    <location>
        <begin position="43"/>
        <end position="67"/>
    </location>
</feature>
<feature type="region of interest" description="Disordered" evidence="9">
    <location>
        <begin position="116"/>
        <end position="184"/>
    </location>
</feature>
<feature type="domain" description="RING-type" evidence="10">
    <location>
        <begin position="299"/>
        <end position="340"/>
    </location>
</feature>
<dbReference type="AlphaFoldDB" id="A0A7S0RSN6"/>
<proteinExistence type="predicted"/>
<dbReference type="InterPro" id="IPR013083">
    <property type="entry name" value="Znf_RING/FYVE/PHD"/>
</dbReference>
<reference evidence="11" key="1">
    <citation type="submission" date="2021-01" db="EMBL/GenBank/DDBJ databases">
        <authorList>
            <person name="Corre E."/>
            <person name="Pelletier E."/>
            <person name="Niang G."/>
            <person name="Scheremetjew M."/>
            <person name="Finn R."/>
            <person name="Kale V."/>
            <person name="Holt S."/>
            <person name="Cochrane G."/>
            <person name="Meng A."/>
            <person name="Brown T."/>
            <person name="Cohen L."/>
        </authorList>
    </citation>
    <scope>NUCLEOTIDE SEQUENCE</scope>
    <source>
        <strain evidence="11">CCMP722</strain>
    </source>
</reference>
<evidence type="ECO:0000256" key="9">
    <source>
        <dbReference type="SAM" id="MobiDB-lite"/>
    </source>
</evidence>
<evidence type="ECO:0000313" key="11">
    <source>
        <dbReference type="EMBL" id="CAD8686414.1"/>
    </source>
</evidence>
<dbReference type="GO" id="GO:0008270">
    <property type="term" value="F:zinc ion binding"/>
    <property type="evidence" value="ECO:0007669"/>
    <property type="project" value="UniProtKB-KW"/>
</dbReference>
<dbReference type="PROSITE" id="PS50089">
    <property type="entry name" value="ZF_RING_2"/>
    <property type="match status" value="1"/>
</dbReference>
<feature type="compositionally biased region" description="Basic and acidic residues" evidence="9">
    <location>
        <begin position="163"/>
        <end position="175"/>
    </location>
</feature>
<comment type="catalytic activity">
    <reaction evidence="1">
        <text>S-ubiquitinyl-[E2 ubiquitin-conjugating enzyme]-L-cysteine + [acceptor protein]-L-lysine = [E2 ubiquitin-conjugating enzyme]-L-cysteine + N(6)-ubiquitinyl-[acceptor protein]-L-lysine.</text>
        <dbReference type="EC" id="2.3.2.27"/>
    </reaction>
</comment>
<protein>
    <recommendedName>
        <fullName evidence="2">RING-type E3 ubiquitin transferase</fullName>
        <ecNumber evidence="2">2.3.2.27</ecNumber>
    </recommendedName>
</protein>
<keyword evidence="3" id="KW-0808">Transferase</keyword>
<feature type="region of interest" description="Disordered" evidence="9">
    <location>
        <begin position="210"/>
        <end position="231"/>
    </location>
</feature>
<dbReference type="GO" id="GO:0061630">
    <property type="term" value="F:ubiquitin protein ligase activity"/>
    <property type="evidence" value="ECO:0007669"/>
    <property type="project" value="UniProtKB-EC"/>
</dbReference>
<dbReference type="InterPro" id="IPR001841">
    <property type="entry name" value="Znf_RING"/>
</dbReference>
<dbReference type="SMART" id="SM00184">
    <property type="entry name" value="RING"/>
    <property type="match status" value="1"/>
</dbReference>
<dbReference type="InterPro" id="IPR045191">
    <property type="entry name" value="MBR1/2-like"/>
</dbReference>
<evidence type="ECO:0000256" key="6">
    <source>
        <dbReference type="ARBA" id="ARBA00022786"/>
    </source>
</evidence>
<evidence type="ECO:0000256" key="4">
    <source>
        <dbReference type="ARBA" id="ARBA00022723"/>
    </source>
</evidence>
<evidence type="ECO:0000256" key="5">
    <source>
        <dbReference type="ARBA" id="ARBA00022771"/>
    </source>
</evidence>
<dbReference type="EC" id="2.3.2.27" evidence="2"/>
<evidence type="ECO:0000256" key="7">
    <source>
        <dbReference type="ARBA" id="ARBA00022833"/>
    </source>
</evidence>